<organism evidence="1 2">
    <name type="scientific">Trichuris trichiura</name>
    <name type="common">Whipworm</name>
    <name type="synonym">Trichocephalus trichiurus</name>
    <dbReference type="NCBI Taxonomy" id="36087"/>
    <lineage>
        <taxon>Eukaryota</taxon>
        <taxon>Metazoa</taxon>
        <taxon>Ecdysozoa</taxon>
        <taxon>Nematoda</taxon>
        <taxon>Enoplea</taxon>
        <taxon>Dorylaimia</taxon>
        <taxon>Trichinellida</taxon>
        <taxon>Trichuridae</taxon>
        <taxon>Trichuris</taxon>
    </lineage>
</organism>
<evidence type="ECO:0000313" key="2">
    <source>
        <dbReference type="Proteomes" id="UP000030665"/>
    </source>
</evidence>
<evidence type="ECO:0000313" key="1">
    <source>
        <dbReference type="EMBL" id="CDW54485.1"/>
    </source>
</evidence>
<protein>
    <submittedName>
        <fullName evidence="1">Uncharacterized protein</fullName>
    </submittedName>
</protein>
<reference evidence="1" key="1">
    <citation type="submission" date="2014-01" db="EMBL/GenBank/DDBJ databases">
        <authorList>
            <person name="Aslett M."/>
        </authorList>
    </citation>
    <scope>NUCLEOTIDE SEQUENCE</scope>
</reference>
<keyword evidence="2" id="KW-1185">Reference proteome</keyword>
<accession>A0A077Z741</accession>
<dbReference type="EMBL" id="HG805900">
    <property type="protein sequence ID" value="CDW54485.1"/>
    <property type="molecule type" value="Genomic_DNA"/>
</dbReference>
<dbReference type="AlphaFoldDB" id="A0A077Z741"/>
<proteinExistence type="predicted"/>
<gene>
    <name evidence="1" type="ORF">TTRE_0000275501</name>
</gene>
<sequence length="278" mass="32344">MANKALVDHFMQMTQRLKTKWSFLEPRTVVDKLIVESSSVERFRRIVSAEDPLSPYLETLCFFGTITAALNDLLSDNRLARHRVCSRFVNLLSENCLNFKNQQLWILLCLLVLAKEQRSVSFPYLNRVLLEIYRRRLLTAEVVYGIHTVCMFTRLVDCPERLSDRLAERLAREGAWPVSLPNRLLPYVCYALCFCSKGAPLSISTLHTFEAKLAKCHYQMELDEISFIAYLFSLYNYQWPKERKLLNDLKSRLTSCKMAPSPFTEKILCNPLLVRSDE</sequence>
<dbReference type="OrthoDB" id="10303326at2759"/>
<reference evidence="1" key="2">
    <citation type="submission" date="2014-03" db="EMBL/GenBank/DDBJ databases">
        <title>The whipworm genome and dual-species transcriptomics of an intimate host-pathogen interaction.</title>
        <authorList>
            <person name="Foth B.J."/>
            <person name="Tsai I.J."/>
            <person name="Reid A.J."/>
            <person name="Bancroft A.J."/>
            <person name="Nichol S."/>
            <person name="Tracey A."/>
            <person name="Holroyd N."/>
            <person name="Cotton J.A."/>
            <person name="Stanley E.J."/>
            <person name="Zarowiecki M."/>
            <person name="Liu J.Z."/>
            <person name="Huckvale T."/>
            <person name="Cooper P.J."/>
            <person name="Grencis R.K."/>
            <person name="Berriman M."/>
        </authorList>
    </citation>
    <scope>NUCLEOTIDE SEQUENCE [LARGE SCALE GENOMIC DNA]</scope>
</reference>
<name>A0A077Z741_TRITR</name>
<dbReference type="Proteomes" id="UP000030665">
    <property type="component" value="Unassembled WGS sequence"/>
</dbReference>